<evidence type="ECO:0000313" key="2">
    <source>
        <dbReference type="EMBL" id="VDN37604.1"/>
    </source>
</evidence>
<keyword evidence="3" id="KW-1185">Reference proteome</keyword>
<dbReference type="WBParaSite" id="GPUH_0002117601-mRNA-1">
    <property type="protein sequence ID" value="GPUH_0002117601-mRNA-1"/>
    <property type="gene ID" value="GPUH_0002117601"/>
</dbReference>
<dbReference type="AlphaFoldDB" id="A0A183EJL0"/>
<dbReference type="EMBL" id="UYRT01091939">
    <property type="protein sequence ID" value="VDN37604.1"/>
    <property type="molecule type" value="Genomic_DNA"/>
</dbReference>
<evidence type="ECO:0000313" key="4">
    <source>
        <dbReference type="WBParaSite" id="GPUH_0002117601-mRNA-1"/>
    </source>
</evidence>
<dbReference type="Proteomes" id="UP000271098">
    <property type="component" value="Unassembled WGS sequence"/>
</dbReference>
<evidence type="ECO:0000256" key="1">
    <source>
        <dbReference type="SAM" id="MobiDB-lite"/>
    </source>
</evidence>
<feature type="compositionally biased region" description="Polar residues" evidence="1">
    <location>
        <begin position="33"/>
        <end position="57"/>
    </location>
</feature>
<proteinExistence type="predicted"/>
<dbReference type="OrthoDB" id="10036956at2759"/>
<reference evidence="2 3" key="2">
    <citation type="submission" date="2018-11" db="EMBL/GenBank/DDBJ databases">
        <authorList>
            <consortium name="Pathogen Informatics"/>
        </authorList>
    </citation>
    <scope>NUCLEOTIDE SEQUENCE [LARGE SCALE GENOMIC DNA]</scope>
</reference>
<gene>
    <name evidence="2" type="ORF">GPUH_LOCUS21151</name>
</gene>
<protein>
    <submittedName>
        <fullName evidence="2 4">Uncharacterized protein</fullName>
    </submittedName>
</protein>
<name>A0A183EJL0_9BILA</name>
<organism evidence="4">
    <name type="scientific">Gongylonema pulchrum</name>
    <dbReference type="NCBI Taxonomy" id="637853"/>
    <lineage>
        <taxon>Eukaryota</taxon>
        <taxon>Metazoa</taxon>
        <taxon>Ecdysozoa</taxon>
        <taxon>Nematoda</taxon>
        <taxon>Chromadorea</taxon>
        <taxon>Rhabditida</taxon>
        <taxon>Spirurina</taxon>
        <taxon>Spiruromorpha</taxon>
        <taxon>Spiruroidea</taxon>
        <taxon>Gongylonematidae</taxon>
        <taxon>Gongylonema</taxon>
    </lineage>
</organism>
<feature type="region of interest" description="Disordered" evidence="1">
    <location>
        <begin position="1"/>
        <end position="112"/>
    </location>
</feature>
<reference evidence="4" key="1">
    <citation type="submission" date="2016-06" db="UniProtKB">
        <authorList>
            <consortium name="WormBaseParasite"/>
        </authorList>
    </citation>
    <scope>IDENTIFICATION</scope>
</reference>
<evidence type="ECO:0000313" key="3">
    <source>
        <dbReference type="Proteomes" id="UP000271098"/>
    </source>
</evidence>
<sequence length="146" mass="15920">MDQHKERPSALGHFLSRIGSIRSRNRSPRESAASKQESATSPGTQLGHSVGNGTKSAEGTLRVENGVHLSPPSKTKRNSLPFVRLIHRLSMSRKSRETRPSSLDTHNASDLVPNSKLNSSFETVVGMVTRGLVLGERVEDVVRNSP</sequence>
<accession>A0A183EJL0</accession>